<keyword evidence="6" id="KW-1185">Reference proteome</keyword>
<sequence precursor="true">MELPRPSTARRVAALALSVSSLAVALTACGQGDGTASGSVSCSTSAPGVTKTEIKAGLLWGDSGSGASSMRAFRAGVDARLDLENDRGGVNGRKITYAWRDDASDQNINLLGARQLVDEEKVFGIIEAPGATTGSVAWLGQRNVPVTGLASDPGWVGLANMFSFYYLGNGSSTVYGDVIRAQGGTRAALITTGSKSELDFSRQYSASLAAAHVQIVKEFPVSESTGYQNMAQQLKQNNIDTLAGVLLPDAAVNILPAARALGVQLKVVIMPLGYDPKLLQTEGPALAGTLISTETRPWQLNTPEQKTFLDAMNQYSPEIQPPNQDSGADGYVSADLFVRGLKAAGPCPTRESFIAGLRAVRDYDGAGLVPGNIDLSQNYKQPRPCYYFVQVSKDGKQFVPLFDGQPQCGSPISAQQMDQLLS</sequence>
<dbReference type="PANTHER" id="PTHR47235">
    <property type="entry name" value="BLR6548 PROTEIN"/>
    <property type="match status" value="1"/>
</dbReference>
<evidence type="ECO:0000256" key="3">
    <source>
        <dbReference type="SAM" id="SignalP"/>
    </source>
</evidence>
<dbReference type="InterPro" id="IPR028082">
    <property type="entry name" value="Peripla_BP_I"/>
</dbReference>
<dbReference type="CDD" id="cd06341">
    <property type="entry name" value="PBP1_ABC_ligand_binding-like"/>
    <property type="match status" value="1"/>
</dbReference>
<feature type="chain" id="PRO_5039133178" description="Leucine-binding protein domain-containing protein" evidence="3">
    <location>
        <begin position="26"/>
        <end position="422"/>
    </location>
</feature>
<dbReference type="EMBL" id="CP002299">
    <property type="protein sequence ID" value="ADP78530.1"/>
    <property type="molecule type" value="Genomic_DNA"/>
</dbReference>
<dbReference type="Gene3D" id="3.40.50.2300">
    <property type="match status" value="2"/>
</dbReference>
<name>E3J9W8_PSEI1</name>
<dbReference type="InterPro" id="IPR028081">
    <property type="entry name" value="Leu-bd"/>
</dbReference>
<proteinExistence type="inferred from homology"/>
<evidence type="ECO:0000256" key="1">
    <source>
        <dbReference type="ARBA" id="ARBA00010062"/>
    </source>
</evidence>
<keyword evidence="2 3" id="KW-0732">Signal</keyword>
<evidence type="ECO:0000259" key="4">
    <source>
        <dbReference type="Pfam" id="PF13458"/>
    </source>
</evidence>
<evidence type="ECO:0000313" key="6">
    <source>
        <dbReference type="Proteomes" id="UP000002484"/>
    </source>
</evidence>
<gene>
    <name evidence="5" type="ordered locus">FraEuI1c_0447</name>
</gene>
<dbReference type="eggNOG" id="COG0683">
    <property type="taxonomic scope" value="Bacteria"/>
</dbReference>
<dbReference type="PANTHER" id="PTHR47235:SF1">
    <property type="entry name" value="BLR6548 PROTEIN"/>
    <property type="match status" value="1"/>
</dbReference>
<dbReference type="HOGENOM" id="CLU_054023_0_0_11"/>
<dbReference type="AlphaFoldDB" id="E3J9W8"/>
<protein>
    <recommendedName>
        <fullName evidence="4">Leucine-binding protein domain-containing protein</fullName>
    </recommendedName>
</protein>
<evidence type="ECO:0000256" key="2">
    <source>
        <dbReference type="ARBA" id="ARBA00022729"/>
    </source>
</evidence>
<dbReference type="KEGG" id="fri:FraEuI1c_0447"/>
<accession>E3J9W8</accession>
<evidence type="ECO:0000313" key="5">
    <source>
        <dbReference type="EMBL" id="ADP78530.1"/>
    </source>
</evidence>
<dbReference type="PROSITE" id="PS51257">
    <property type="entry name" value="PROKAR_LIPOPROTEIN"/>
    <property type="match status" value="1"/>
</dbReference>
<reference evidence="5 6" key="1">
    <citation type="submission" date="2010-10" db="EMBL/GenBank/DDBJ databases">
        <title>Complete sequence of Frankia sp. EuI1c.</title>
        <authorList>
            <consortium name="US DOE Joint Genome Institute"/>
            <person name="Lucas S."/>
            <person name="Copeland A."/>
            <person name="Lapidus A."/>
            <person name="Cheng J.-F."/>
            <person name="Bruce D."/>
            <person name="Goodwin L."/>
            <person name="Pitluck S."/>
            <person name="Chertkov O."/>
            <person name="Detter J.C."/>
            <person name="Han C."/>
            <person name="Tapia R."/>
            <person name="Land M."/>
            <person name="Hauser L."/>
            <person name="Jeffries C."/>
            <person name="Kyrpides N."/>
            <person name="Ivanova N."/>
            <person name="Mikhailova N."/>
            <person name="Beauchemin N."/>
            <person name="Sen A."/>
            <person name="Sur S.A."/>
            <person name="Gtari M."/>
            <person name="Wall L."/>
            <person name="Tisa L."/>
            <person name="Woyke T."/>
        </authorList>
    </citation>
    <scope>NUCLEOTIDE SEQUENCE [LARGE SCALE GENOMIC DNA]</scope>
    <source>
        <strain evidence="6">DSM 45817 / CECT 9037 / EuI1c</strain>
    </source>
</reference>
<dbReference type="Pfam" id="PF13458">
    <property type="entry name" value="Peripla_BP_6"/>
    <property type="match status" value="1"/>
</dbReference>
<dbReference type="STRING" id="298654.FraEuI1c_0447"/>
<dbReference type="SUPFAM" id="SSF53822">
    <property type="entry name" value="Periplasmic binding protein-like I"/>
    <property type="match status" value="1"/>
</dbReference>
<dbReference type="OrthoDB" id="3204832at2"/>
<dbReference type="InParanoid" id="E3J9W8"/>
<feature type="domain" description="Leucine-binding protein" evidence="4">
    <location>
        <begin position="53"/>
        <end position="396"/>
    </location>
</feature>
<dbReference type="RefSeq" id="WP_013421652.1">
    <property type="nucleotide sequence ID" value="NC_014666.1"/>
</dbReference>
<dbReference type="Proteomes" id="UP000002484">
    <property type="component" value="Chromosome"/>
</dbReference>
<organism evidence="5 6">
    <name type="scientific">Pseudofrankia inefficax (strain DSM 45817 / CECT 9037 / DDB 130130 / EuI1c)</name>
    <name type="common">Frankia inefficax</name>
    <dbReference type="NCBI Taxonomy" id="298654"/>
    <lineage>
        <taxon>Bacteria</taxon>
        <taxon>Bacillati</taxon>
        <taxon>Actinomycetota</taxon>
        <taxon>Actinomycetes</taxon>
        <taxon>Frankiales</taxon>
        <taxon>Frankiaceae</taxon>
        <taxon>Pseudofrankia</taxon>
    </lineage>
</organism>
<comment type="similarity">
    <text evidence="1">Belongs to the leucine-binding protein family.</text>
</comment>
<feature type="signal peptide" evidence="3">
    <location>
        <begin position="1"/>
        <end position="25"/>
    </location>
</feature>